<reference evidence="2" key="1">
    <citation type="submission" date="2016-10" db="EMBL/GenBank/DDBJ databases">
        <authorList>
            <person name="Varghese N."/>
            <person name="Submissions S."/>
        </authorList>
    </citation>
    <scope>NUCLEOTIDE SEQUENCE [LARGE SCALE GENOMIC DNA]</scope>
    <source>
        <strain evidence="2">DSM 44654</strain>
    </source>
</reference>
<keyword evidence="2" id="KW-1185">Reference proteome</keyword>
<accession>A0A1H5R4A3</accession>
<dbReference type="OrthoDB" id="9859769at2"/>
<protein>
    <submittedName>
        <fullName evidence="1">Uncharacterized protein</fullName>
    </submittedName>
</protein>
<evidence type="ECO:0000313" key="2">
    <source>
        <dbReference type="Proteomes" id="UP000198878"/>
    </source>
</evidence>
<dbReference type="RefSeq" id="WP_091389615.1">
    <property type="nucleotide sequence ID" value="NZ_MUMK01000143.1"/>
</dbReference>
<organism evidence="1 2">
    <name type="scientific">Amycolatopsis pretoriensis</name>
    <dbReference type="NCBI Taxonomy" id="218821"/>
    <lineage>
        <taxon>Bacteria</taxon>
        <taxon>Bacillati</taxon>
        <taxon>Actinomycetota</taxon>
        <taxon>Actinomycetes</taxon>
        <taxon>Pseudonocardiales</taxon>
        <taxon>Pseudonocardiaceae</taxon>
        <taxon>Amycolatopsis</taxon>
    </lineage>
</organism>
<sequence length="163" mass="17590">MREVCEADYATSFGERDPGTLTCLTDYARQAGFDGELPDVLRAVDAATRKLGWSDRDQRLETALAYYETTHRGDAATVPAVTYLVPEPASGTTDCGGPSSLSVSSVERSSAPWAKEFVERPVYDPVFERSSGPPAATTAPELLRGHRFVLTFGVGSRCRLPVG</sequence>
<evidence type="ECO:0000313" key="1">
    <source>
        <dbReference type="EMBL" id="SEF32884.1"/>
    </source>
</evidence>
<dbReference type="EMBL" id="FNUJ01000006">
    <property type="protein sequence ID" value="SEF32884.1"/>
    <property type="molecule type" value="Genomic_DNA"/>
</dbReference>
<dbReference type="Proteomes" id="UP000198878">
    <property type="component" value="Unassembled WGS sequence"/>
</dbReference>
<dbReference type="STRING" id="218821.SAMN05421837_106496"/>
<name>A0A1H5R4A3_9PSEU</name>
<dbReference type="AlphaFoldDB" id="A0A1H5R4A3"/>
<gene>
    <name evidence="1" type="ORF">SAMN05421837_106496</name>
</gene>
<proteinExistence type="predicted"/>